<gene>
    <name evidence="2" type="ORF">GCM10022267_57440</name>
</gene>
<dbReference type="SUPFAM" id="SSF55073">
    <property type="entry name" value="Nucleotide cyclase"/>
    <property type="match status" value="1"/>
</dbReference>
<dbReference type="EMBL" id="BAABBE010000017">
    <property type="protein sequence ID" value="GAA3663737.1"/>
    <property type="molecule type" value="Genomic_DNA"/>
</dbReference>
<dbReference type="InterPro" id="IPR000160">
    <property type="entry name" value="GGDEF_dom"/>
</dbReference>
<dbReference type="InterPro" id="IPR029787">
    <property type="entry name" value="Nucleotide_cyclase"/>
</dbReference>
<organism evidence="2 3">
    <name type="scientific">Lentzea roselyniae</name>
    <dbReference type="NCBI Taxonomy" id="531940"/>
    <lineage>
        <taxon>Bacteria</taxon>
        <taxon>Bacillati</taxon>
        <taxon>Actinomycetota</taxon>
        <taxon>Actinomycetes</taxon>
        <taxon>Pseudonocardiales</taxon>
        <taxon>Pseudonocardiaceae</taxon>
        <taxon>Lentzea</taxon>
    </lineage>
</organism>
<reference evidence="3" key="1">
    <citation type="journal article" date="2019" name="Int. J. Syst. Evol. Microbiol.">
        <title>The Global Catalogue of Microorganisms (GCM) 10K type strain sequencing project: providing services to taxonomists for standard genome sequencing and annotation.</title>
        <authorList>
            <consortium name="The Broad Institute Genomics Platform"/>
            <consortium name="The Broad Institute Genome Sequencing Center for Infectious Disease"/>
            <person name="Wu L."/>
            <person name="Ma J."/>
        </authorList>
    </citation>
    <scope>NUCLEOTIDE SEQUENCE [LARGE SCALE GENOMIC DNA]</scope>
    <source>
        <strain evidence="3">JCM 17494</strain>
    </source>
</reference>
<comment type="caution">
    <text evidence="2">The sequence shown here is derived from an EMBL/GenBank/DDBJ whole genome shotgun (WGS) entry which is preliminary data.</text>
</comment>
<dbReference type="PANTHER" id="PTHR44757:SF2">
    <property type="entry name" value="BIOFILM ARCHITECTURE MAINTENANCE PROTEIN MBAA"/>
    <property type="match status" value="1"/>
</dbReference>
<dbReference type="Proteomes" id="UP001500711">
    <property type="component" value="Unassembled WGS sequence"/>
</dbReference>
<dbReference type="InterPro" id="IPR052155">
    <property type="entry name" value="Biofilm_reg_signaling"/>
</dbReference>
<dbReference type="PROSITE" id="PS50887">
    <property type="entry name" value="GGDEF"/>
    <property type="match status" value="1"/>
</dbReference>
<name>A0ABP7BLT1_9PSEU</name>
<dbReference type="PANTHER" id="PTHR44757">
    <property type="entry name" value="DIGUANYLATE CYCLASE DGCP"/>
    <property type="match status" value="1"/>
</dbReference>
<sequence>MAARMASVLHLEAIAGRLGGDEFVILVPGADVEDTMCLAKSVLNELNGAPEQLGASIGAAVSGSGADTADLLRDADTAIYVAERTASRVLGRLTSLSA</sequence>
<keyword evidence="3" id="KW-1185">Reference proteome</keyword>
<dbReference type="InterPro" id="IPR043128">
    <property type="entry name" value="Rev_trsase/Diguanyl_cyclase"/>
</dbReference>
<evidence type="ECO:0000259" key="1">
    <source>
        <dbReference type="PROSITE" id="PS50887"/>
    </source>
</evidence>
<protein>
    <recommendedName>
        <fullName evidence="1">GGDEF domain-containing protein</fullName>
    </recommendedName>
</protein>
<dbReference type="Pfam" id="PF00990">
    <property type="entry name" value="GGDEF"/>
    <property type="match status" value="1"/>
</dbReference>
<evidence type="ECO:0000313" key="2">
    <source>
        <dbReference type="EMBL" id="GAA3663737.1"/>
    </source>
</evidence>
<feature type="domain" description="GGDEF" evidence="1">
    <location>
        <begin position="1"/>
        <end position="98"/>
    </location>
</feature>
<proteinExistence type="predicted"/>
<accession>A0ABP7BLT1</accession>
<dbReference type="NCBIfam" id="TIGR00254">
    <property type="entry name" value="GGDEF"/>
    <property type="match status" value="1"/>
</dbReference>
<dbReference type="Gene3D" id="3.30.70.270">
    <property type="match status" value="1"/>
</dbReference>
<evidence type="ECO:0000313" key="3">
    <source>
        <dbReference type="Proteomes" id="UP001500711"/>
    </source>
</evidence>